<feature type="compositionally biased region" description="Polar residues" evidence="5">
    <location>
        <begin position="419"/>
        <end position="428"/>
    </location>
</feature>
<feature type="compositionally biased region" description="Polar residues" evidence="5">
    <location>
        <begin position="388"/>
        <end position="408"/>
    </location>
</feature>
<organism evidence="7">
    <name type="scientific">Rhipicephalus zambeziensis</name>
    <dbReference type="NCBI Taxonomy" id="60191"/>
    <lineage>
        <taxon>Eukaryota</taxon>
        <taxon>Metazoa</taxon>
        <taxon>Ecdysozoa</taxon>
        <taxon>Arthropoda</taxon>
        <taxon>Chelicerata</taxon>
        <taxon>Arachnida</taxon>
        <taxon>Acari</taxon>
        <taxon>Parasitiformes</taxon>
        <taxon>Ixodida</taxon>
        <taxon>Ixodoidea</taxon>
        <taxon>Ixodidae</taxon>
        <taxon>Rhipicephalinae</taxon>
        <taxon>Rhipicephalus</taxon>
        <taxon>Rhipicephalus</taxon>
    </lineage>
</organism>
<dbReference type="PROSITE" id="PS00478">
    <property type="entry name" value="LIM_DOMAIN_1"/>
    <property type="match status" value="1"/>
</dbReference>
<reference evidence="7" key="1">
    <citation type="journal article" date="2017" name="Parasit. Vectors">
        <title>Sialotranscriptomics of Rhipicephalus zambeziensis reveals intricate expression profiles of secretory proteins and suggests tight temporal transcriptional regulation during blood-feeding.</title>
        <authorList>
            <person name="de Castro M.H."/>
            <person name="de Klerk D."/>
            <person name="Pienaar R."/>
            <person name="Rees D.J.G."/>
            <person name="Mans B.J."/>
        </authorList>
    </citation>
    <scope>NUCLEOTIDE SEQUENCE</scope>
    <source>
        <tissue evidence="7">Salivary glands</tissue>
    </source>
</reference>
<feature type="region of interest" description="Disordered" evidence="5">
    <location>
        <begin position="746"/>
        <end position="768"/>
    </location>
</feature>
<keyword evidence="3 4" id="KW-0440">LIM domain</keyword>
<feature type="compositionally biased region" description="Low complexity" evidence="5">
    <location>
        <begin position="485"/>
        <end position="496"/>
    </location>
</feature>
<evidence type="ECO:0000313" key="7">
    <source>
        <dbReference type="EMBL" id="MAA23734.1"/>
    </source>
</evidence>
<feature type="compositionally biased region" description="Basic and acidic residues" evidence="5">
    <location>
        <begin position="1118"/>
        <end position="1138"/>
    </location>
</feature>
<dbReference type="SMART" id="SM00132">
    <property type="entry name" value="LIM"/>
    <property type="match status" value="2"/>
</dbReference>
<dbReference type="InterPro" id="IPR001781">
    <property type="entry name" value="Znf_LIM"/>
</dbReference>
<sequence length="1371" mass="151897">MSDVADSVSNPQSPVNGILLGEPLTLDFDPMSFQLSSPTETKPPVDLVDSSPEDPPFANEPPEIANDTNYKYNPKSYLLDLESLQELQANIQSTSSAAQEDDDAMAEEDRCETTLNDTAARDDADQRPDLLVGVTVTTSPGGHQAFILEEDEDELDLTDPKSEDDSREVDLSVDASDSSSSLNPESSSPLNGGPPGSSPTAQQEDVVGSPLANLPEDGVDEEETPTPPVRGESRRGGSSVQIVDLLTSPLEEGLGSPGARVNGTAVGQSIAECISYQVTTPDEAESRPEAIPEEEEEVSDDGLGGVSSTVQELASFVGESADAPQDDQFVDYVVSTPEDEDDSACNIEDNFTSPVPEMSRETSSAMSSDMDTSSRTTSVETVACASPLNPQQDTNALRSPQGGESTPLSPDRRDESLDPTRSPNNLCTTPVLACSPTDTAEAADSPELESSEDEFEYTPAGVTKSSVTKSKRVVASARTSSKEGITLQQSSITSTSRVDSHTEVVTGRGGGAYDGLNGVTEKTELTNGTDDDYYRPEIECPVSVSKLKDVYISSGKDTVDAEAFREIAVTGIDIKSLKCQYERTIKENGILSPTREVISTGIDFESLKHSYISPLNNKTQVLHHRFAEDIVPIDIKSLKSSFTSVQEQESHNNESGVIEEVKIDKQRLQNKFNKIKIDESKCFCRKCGTHVYPVERIIAEKNFYHKNCFRCKECNKLLSVDGYMSHEAEIYCKIHFKQLFQPKARFDNDGGPPVATPEADDSQEGRQRRHEMIIRENIPEELPPDVVRCDTKTDDGLHNINLDLGNIRQRFESPQESVPSVADRSALGRSESLLQRLEKYQSVAAGERNGDAHSPAESEDEDSSVVRETKTKEKVVYEGLSSLKSQWESGAVSSHQERTEETKEELAKLRKKMCLGRSESMRQVYQKAVEDANRIQAGRAEQISVEGQEARATSIKEKFEAGVVTQETEAEKIERLQREKQEELSVFNETGIAHEAKNIFKQLDAEVARQSGAPSASLARSPSNRWNVARPQQNAVSPGDVVRSSDPVHDVEVATTEVSERFKFFENFKDDSNKQRKRFEMTPPRESGKEPSPEFQPPRDPNVVRAADPAEEVIVTDTARRMRERFRELEVNASREEPPQGPKPLKRITPPREYTRDNAHEPSPEVQRDPDIVQCSYRVEDDIVVEADRAKSMRARFENWDAEREARESRRNGENADEECLPMADTAKTLRAKFEAIRDESERQEAHRPKPKVNRFVEFPGTPNSEACAICNKKLYPMERMEVSGLRMHKNCFRCSHCSCHLRLESYTISGGKLYCGPHFKQFFIAKGNYDEGFGREKWSRSASPASRESNEEYTNGDRDHMGILDQPVIA</sequence>
<feature type="region of interest" description="Disordered" evidence="5">
    <location>
        <begin position="1065"/>
        <end position="1167"/>
    </location>
</feature>
<feature type="region of interest" description="Disordered" evidence="5">
    <location>
        <begin position="485"/>
        <end position="519"/>
    </location>
</feature>
<dbReference type="CDD" id="cd09358">
    <property type="entry name" value="LIM_Mical_like"/>
    <property type="match status" value="1"/>
</dbReference>
<dbReference type="Gene3D" id="2.10.110.10">
    <property type="entry name" value="Cysteine Rich Protein"/>
    <property type="match status" value="2"/>
</dbReference>
<evidence type="ECO:0000256" key="1">
    <source>
        <dbReference type="ARBA" id="ARBA00022723"/>
    </source>
</evidence>
<name>A0A224ZA80_9ACAR</name>
<dbReference type="PANTHER" id="PTHR24206">
    <property type="entry name" value="OS06G0237300 PROTEIN"/>
    <property type="match status" value="1"/>
</dbReference>
<feature type="compositionally biased region" description="Acidic residues" evidence="5">
    <location>
        <begin position="148"/>
        <end position="157"/>
    </location>
</feature>
<feature type="compositionally biased region" description="Low complexity" evidence="5">
    <location>
        <begin position="362"/>
        <end position="378"/>
    </location>
</feature>
<feature type="compositionally biased region" description="Acidic residues" evidence="5">
    <location>
        <begin position="291"/>
        <end position="300"/>
    </location>
</feature>
<feature type="domain" description="LIM zinc-binding" evidence="6">
    <location>
        <begin position="682"/>
        <end position="742"/>
    </location>
</feature>
<keyword evidence="1 4" id="KW-0479">Metal-binding</keyword>
<feature type="region of interest" description="Disordered" evidence="5">
    <location>
        <begin position="1338"/>
        <end position="1371"/>
    </location>
</feature>
<feature type="compositionally biased region" description="Basic and acidic residues" evidence="5">
    <location>
        <begin position="158"/>
        <end position="170"/>
    </location>
</feature>
<feature type="region of interest" description="Disordered" evidence="5">
    <location>
        <begin position="90"/>
        <end position="259"/>
    </location>
</feature>
<evidence type="ECO:0000259" key="6">
    <source>
        <dbReference type="PROSITE" id="PS50023"/>
    </source>
</evidence>
<feature type="region of interest" description="Disordered" evidence="5">
    <location>
        <begin position="1008"/>
        <end position="1048"/>
    </location>
</feature>
<dbReference type="SUPFAM" id="SSF57716">
    <property type="entry name" value="Glucocorticoid receptor-like (DNA-binding domain)"/>
    <property type="match status" value="4"/>
</dbReference>
<evidence type="ECO:0000256" key="3">
    <source>
        <dbReference type="ARBA" id="ARBA00023038"/>
    </source>
</evidence>
<protein>
    <submittedName>
        <fullName evidence="7">Transcription factor l2</fullName>
    </submittedName>
</protein>
<dbReference type="EMBL" id="GFPF01012588">
    <property type="protein sequence ID" value="MAA23734.1"/>
    <property type="molecule type" value="Transcribed_RNA"/>
</dbReference>
<feature type="compositionally biased region" description="Polar residues" evidence="5">
    <location>
        <begin position="1012"/>
        <end position="1036"/>
    </location>
</feature>
<accession>A0A224ZA80</accession>
<feature type="compositionally biased region" description="Acidic residues" evidence="5">
    <location>
        <begin position="444"/>
        <end position="456"/>
    </location>
</feature>
<feature type="compositionally biased region" description="Basic and acidic residues" evidence="5">
    <location>
        <begin position="119"/>
        <end position="128"/>
    </location>
</feature>
<feature type="compositionally biased region" description="Basic and acidic residues" evidence="5">
    <location>
        <begin position="1153"/>
        <end position="1167"/>
    </location>
</feature>
<evidence type="ECO:0000256" key="2">
    <source>
        <dbReference type="ARBA" id="ARBA00022833"/>
    </source>
</evidence>
<feature type="compositionally biased region" description="Basic and acidic residues" evidence="5">
    <location>
        <begin position="1065"/>
        <end position="1080"/>
    </location>
</feature>
<feature type="region of interest" description="Disordered" evidence="5">
    <location>
        <begin position="845"/>
        <end position="871"/>
    </location>
</feature>
<dbReference type="PROSITE" id="PS50023">
    <property type="entry name" value="LIM_DOMAIN_2"/>
    <property type="match status" value="2"/>
</dbReference>
<feature type="region of interest" description="Disordered" evidence="5">
    <location>
        <begin position="337"/>
        <end position="462"/>
    </location>
</feature>
<evidence type="ECO:0000256" key="4">
    <source>
        <dbReference type="PROSITE-ProRule" id="PRU00125"/>
    </source>
</evidence>
<dbReference type="GO" id="GO:0046872">
    <property type="term" value="F:metal ion binding"/>
    <property type="evidence" value="ECO:0007669"/>
    <property type="project" value="UniProtKB-KW"/>
</dbReference>
<feature type="compositionally biased region" description="Low complexity" evidence="5">
    <location>
        <begin position="172"/>
        <end position="191"/>
    </location>
</feature>
<dbReference type="Pfam" id="PF00412">
    <property type="entry name" value="LIM"/>
    <property type="match status" value="2"/>
</dbReference>
<feature type="region of interest" description="Disordered" evidence="5">
    <location>
        <begin position="278"/>
        <end position="306"/>
    </location>
</feature>
<dbReference type="CDD" id="cd09445">
    <property type="entry name" value="LIM_Mical_like_2"/>
    <property type="match status" value="1"/>
</dbReference>
<evidence type="ECO:0000256" key="5">
    <source>
        <dbReference type="SAM" id="MobiDB-lite"/>
    </source>
</evidence>
<feature type="region of interest" description="Disordered" evidence="5">
    <location>
        <begin position="1"/>
        <end position="70"/>
    </location>
</feature>
<proteinExistence type="predicted"/>
<feature type="domain" description="LIM zinc-binding" evidence="6">
    <location>
        <begin position="1266"/>
        <end position="1326"/>
    </location>
</feature>
<keyword evidence="2 4" id="KW-0862">Zinc</keyword>